<dbReference type="Proteomes" id="UP000321523">
    <property type="component" value="Unassembled WGS sequence"/>
</dbReference>
<comment type="caution">
    <text evidence="1">The sequence shown here is derived from an EMBL/GenBank/DDBJ whole genome shotgun (WGS) entry which is preliminary data.</text>
</comment>
<dbReference type="RefSeq" id="WP_147040343.1">
    <property type="nucleotide sequence ID" value="NZ_BJYZ01000009.1"/>
</dbReference>
<dbReference type="OrthoDB" id="8479148at2"/>
<organism evidence="1 2">
    <name type="scientific">Skermanella aerolata</name>
    <dbReference type="NCBI Taxonomy" id="393310"/>
    <lineage>
        <taxon>Bacteria</taxon>
        <taxon>Pseudomonadati</taxon>
        <taxon>Pseudomonadota</taxon>
        <taxon>Alphaproteobacteria</taxon>
        <taxon>Rhodospirillales</taxon>
        <taxon>Azospirillaceae</taxon>
        <taxon>Skermanella</taxon>
    </lineage>
</organism>
<accession>A0A512DNQ2</accession>
<keyword evidence="2" id="KW-1185">Reference proteome</keyword>
<evidence type="ECO:0000313" key="1">
    <source>
        <dbReference type="EMBL" id="GEO38101.1"/>
    </source>
</evidence>
<sequence length="145" mass="16240">MGNIGIVGVERDSRVERDSGVERGPLRFRLRLIGLEIVAYDGADFTGRYLDEVLKPPVDKVVLRQYEDCAESGRPMAFSYRTSGFGRFEAGIDKLFLPFSDGGETVSHIFVCLYASFIDPWSDERATIQDYERDGGTVAFDPSEL</sequence>
<name>A0A512DNQ2_9PROT</name>
<evidence type="ECO:0000313" key="2">
    <source>
        <dbReference type="Proteomes" id="UP000321523"/>
    </source>
</evidence>
<proteinExistence type="predicted"/>
<dbReference type="AlphaFoldDB" id="A0A512DNQ2"/>
<reference evidence="1 2" key="1">
    <citation type="submission" date="2019-07" db="EMBL/GenBank/DDBJ databases">
        <title>Whole genome shotgun sequence of Skermanella aerolata NBRC 106429.</title>
        <authorList>
            <person name="Hosoyama A."/>
            <person name="Uohara A."/>
            <person name="Ohji S."/>
            <person name="Ichikawa N."/>
        </authorList>
    </citation>
    <scope>NUCLEOTIDE SEQUENCE [LARGE SCALE GENOMIC DNA]</scope>
    <source>
        <strain evidence="1 2">NBRC 106429</strain>
    </source>
</reference>
<protein>
    <submittedName>
        <fullName evidence="1">Uncharacterized protein</fullName>
    </submittedName>
</protein>
<gene>
    <name evidence="1" type="ORF">SAE02_22490</name>
</gene>
<dbReference type="EMBL" id="BJYZ01000009">
    <property type="protein sequence ID" value="GEO38101.1"/>
    <property type="molecule type" value="Genomic_DNA"/>
</dbReference>